<proteinExistence type="predicted"/>
<gene>
    <name evidence="2" type="ORF">ColLi_10048</name>
</gene>
<name>A0AA37GUV8_9PEZI</name>
<evidence type="ECO:0000313" key="3">
    <source>
        <dbReference type="Proteomes" id="UP001055172"/>
    </source>
</evidence>
<organism evidence="2 3">
    <name type="scientific">Colletotrichum liriopes</name>
    <dbReference type="NCBI Taxonomy" id="708192"/>
    <lineage>
        <taxon>Eukaryota</taxon>
        <taxon>Fungi</taxon>
        <taxon>Dikarya</taxon>
        <taxon>Ascomycota</taxon>
        <taxon>Pezizomycotina</taxon>
        <taxon>Sordariomycetes</taxon>
        <taxon>Hypocreomycetidae</taxon>
        <taxon>Glomerellales</taxon>
        <taxon>Glomerellaceae</taxon>
        <taxon>Colletotrichum</taxon>
        <taxon>Colletotrichum spaethianum species complex</taxon>
    </lineage>
</organism>
<sequence length="126" mass="13665">MSLSETIPSTTSDPVDLTSTPHSLARAVYARRAEYVRPHRIRVKIGTWNVAACPGTDKDLASWFVDGYGLDTTLSKLDVSDHDTVETNPPPATKKGSDDQDPDASVHLVGGTRSGYTCWACRRSST</sequence>
<evidence type="ECO:0000313" key="2">
    <source>
        <dbReference type="EMBL" id="GJC87210.1"/>
    </source>
</evidence>
<feature type="region of interest" description="Disordered" evidence="1">
    <location>
        <begin position="79"/>
        <end position="105"/>
    </location>
</feature>
<reference evidence="2 3" key="1">
    <citation type="submission" date="2021-07" db="EMBL/GenBank/DDBJ databases">
        <title>Genome data of Colletotrichum spaethianum.</title>
        <authorList>
            <person name="Utami Y.D."/>
            <person name="Hiruma K."/>
        </authorList>
    </citation>
    <scope>NUCLEOTIDE SEQUENCE [LARGE SCALE GENOMIC DNA]</scope>
    <source>
        <strain evidence="2 3">MAFF 242679</strain>
    </source>
</reference>
<evidence type="ECO:0000256" key="1">
    <source>
        <dbReference type="SAM" id="MobiDB-lite"/>
    </source>
</evidence>
<comment type="caution">
    <text evidence="2">The sequence shown here is derived from an EMBL/GenBank/DDBJ whole genome shotgun (WGS) entry which is preliminary data.</text>
</comment>
<dbReference type="InterPro" id="IPR036691">
    <property type="entry name" value="Endo/exonu/phosph_ase_sf"/>
</dbReference>
<dbReference type="EMBL" id="BPPX01000025">
    <property type="protein sequence ID" value="GJC87210.1"/>
    <property type="molecule type" value="Genomic_DNA"/>
</dbReference>
<dbReference type="Gene3D" id="3.60.10.10">
    <property type="entry name" value="Endonuclease/exonuclease/phosphatase"/>
    <property type="match status" value="1"/>
</dbReference>
<dbReference type="Proteomes" id="UP001055172">
    <property type="component" value="Unassembled WGS sequence"/>
</dbReference>
<keyword evidence="3" id="KW-1185">Reference proteome</keyword>
<dbReference type="AlphaFoldDB" id="A0AA37GUV8"/>
<accession>A0AA37GUV8</accession>
<protein>
    <submittedName>
        <fullName evidence="2">Uncharacterized protein</fullName>
    </submittedName>
</protein>